<protein>
    <submittedName>
        <fullName evidence="6">Two component transcriptional regulator, LytTR family</fullName>
    </submittedName>
</protein>
<feature type="domain" description="Response regulatory" evidence="4">
    <location>
        <begin position="3"/>
        <end position="117"/>
    </location>
</feature>
<gene>
    <name evidence="6" type="ordered locus">Kkor_0169</name>
</gene>
<evidence type="ECO:0000256" key="3">
    <source>
        <dbReference type="SAM" id="Coils"/>
    </source>
</evidence>
<dbReference type="InterPro" id="IPR011006">
    <property type="entry name" value="CheY-like_superfamily"/>
</dbReference>
<dbReference type="SUPFAM" id="SSF52172">
    <property type="entry name" value="CheY-like"/>
    <property type="match status" value="1"/>
</dbReference>
<proteinExistence type="predicted"/>
<dbReference type="SMART" id="SM00448">
    <property type="entry name" value="REC"/>
    <property type="match status" value="1"/>
</dbReference>
<feature type="coiled-coil region" evidence="3">
    <location>
        <begin position="106"/>
        <end position="133"/>
    </location>
</feature>
<keyword evidence="3" id="KW-0175">Coiled coil</keyword>
<dbReference type="FunCoup" id="C7R6S4">
    <property type="interactions" value="72"/>
</dbReference>
<keyword evidence="2" id="KW-0597">Phosphoprotein</keyword>
<dbReference type="GO" id="GO:0000156">
    <property type="term" value="F:phosphorelay response regulator activity"/>
    <property type="evidence" value="ECO:0007669"/>
    <property type="project" value="InterPro"/>
</dbReference>
<dbReference type="HOGENOM" id="CLU_000445_14_1_6"/>
<dbReference type="Proteomes" id="UP000001231">
    <property type="component" value="Chromosome"/>
</dbReference>
<dbReference type="PROSITE" id="PS50930">
    <property type="entry name" value="HTH_LYTTR"/>
    <property type="match status" value="1"/>
</dbReference>
<feature type="domain" description="HTH LytTR-type" evidence="5">
    <location>
        <begin position="128"/>
        <end position="231"/>
    </location>
</feature>
<reference evidence="6 7" key="1">
    <citation type="journal article" date="2009" name="Stand. Genomic Sci.">
        <title>Complete genome sequence of Kangiella koreensis type strain (SW-125).</title>
        <authorList>
            <person name="Han C."/>
            <person name="Sikorski J."/>
            <person name="Lapidus A."/>
            <person name="Nolan M."/>
            <person name="Glavina Del Rio T."/>
            <person name="Tice H."/>
            <person name="Cheng J.F."/>
            <person name="Lucas S."/>
            <person name="Chen F."/>
            <person name="Copeland A."/>
            <person name="Ivanova N."/>
            <person name="Mavromatis K."/>
            <person name="Ovchinnikova G."/>
            <person name="Pati A."/>
            <person name="Bruce D."/>
            <person name="Goodwin L."/>
            <person name="Pitluck S."/>
            <person name="Chen A."/>
            <person name="Palaniappan K."/>
            <person name="Land M."/>
            <person name="Hauser L."/>
            <person name="Chang Y.J."/>
            <person name="Jeffries C.D."/>
            <person name="Chain P."/>
            <person name="Saunders E."/>
            <person name="Brettin T."/>
            <person name="Goker M."/>
            <person name="Tindall B.J."/>
            <person name="Bristow J."/>
            <person name="Eisen J.A."/>
            <person name="Markowitz V."/>
            <person name="Hugenholtz P."/>
            <person name="Kyrpides N.C."/>
            <person name="Klenk H.P."/>
            <person name="Detter J.C."/>
        </authorList>
    </citation>
    <scope>NUCLEOTIDE SEQUENCE [LARGE SCALE GENOMIC DNA]</scope>
    <source>
        <strain evidence="7">DSM 16069 / KCTC 12182 / SW-125</strain>
    </source>
</reference>
<dbReference type="RefSeq" id="WP_012800105.1">
    <property type="nucleotide sequence ID" value="NC_013166.1"/>
</dbReference>
<dbReference type="Gene3D" id="3.40.50.2300">
    <property type="match status" value="1"/>
</dbReference>
<dbReference type="AlphaFoldDB" id="C7R6S4"/>
<evidence type="ECO:0000313" key="6">
    <source>
        <dbReference type="EMBL" id="ACV25590.1"/>
    </source>
</evidence>
<dbReference type="PROSITE" id="PS50110">
    <property type="entry name" value="RESPONSE_REGULATORY"/>
    <property type="match status" value="1"/>
</dbReference>
<dbReference type="Pfam" id="PF04397">
    <property type="entry name" value="LytTR"/>
    <property type="match status" value="1"/>
</dbReference>
<evidence type="ECO:0000259" key="4">
    <source>
        <dbReference type="PROSITE" id="PS50110"/>
    </source>
</evidence>
<accession>C7R6S4</accession>
<dbReference type="eggNOG" id="COG3279">
    <property type="taxonomic scope" value="Bacteria"/>
</dbReference>
<name>C7R6S4_KANKD</name>
<dbReference type="OrthoDB" id="236568at2"/>
<dbReference type="CDD" id="cd17532">
    <property type="entry name" value="REC_LytTR_AlgR-like"/>
    <property type="match status" value="1"/>
</dbReference>
<dbReference type="PANTHER" id="PTHR37299">
    <property type="entry name" value="TRANSCRIPTIONAL REGULATOR-RELATED"/>
    <property type="match status" value="1"/>
</dbReference>
<dbReference type="InterPro" id="IPR001789">
    <property type="entry name" value="Sig_transdc_resp-reg_receiver"/>
</dbReference>
<feature type="modified residue" description="4-aspartylphosphate" evidence="2">
    <location>
        <position position="54"/>
    </location>
</feature>
<dbReference type="EMBL" id="CP001707">
    <property type="protein sequence ID" value="ACV25590.1"/>
    <property type="molecule type" value="Genomic_DNA"/>
</dbReference>
<keyword evidence="1" id="KW-0902">Two-component regulatory system</keyword>
<dbReference type="PANTHER" id="PTHR37299:SF1">
    <property type="entry name" value="STAGE 0 SPORULATION PROTEIN A HOMOLOG"/>
    <property type="match status" value="1"/>
</dbReference>
<dbReference type="Gene3D" id="2.40.50.1020">
    <property type="entry name" value="LytTr DNA-binding domain"/>
    <property type="match status" value="1"/>
</dbReference>
<evidence type="ECO:0000256" key="1">
    <source>
        <dbReference type="ARBA" id="ARBA00023012"/>
    </source>
</evidence>
<dbReference type="InterPro" id="IPR007492">
    <property type="entry name" value="LytTR_DNA-bd_dom"/>
</dbReference>
<dbReference type="SMART" id="SM00850">
    <property type="entry name" value="LytTR"/>
    <property type="match status" value="1"/>
</dbReference>
<dbReference type="Pfam" id="PF00072">
    <property type="entry name" value="Response_reg"/>
    <property type="match status" value="1"/>
</dbReference>
<dbReference type="KEGG" id="kko:Kkor_0169"/>
<dbReference type="InterPro" id="IPR046947">
    <property type="entry name" value="LytR-like"/>
</dbReference>
<dbReference type="STRING" id="523791.Kkor_0169"/>
<dbReference type="GO" id="GO:0003677">
    <property type="term" value="F:DNA binding"/>
    <property type="evidence" value="ECO:0007669"/>
    <property type="project" value="InterPro"/>
</dbReference>
<organism evidence="6 7">
    <name type="scientific">Kangiella koreensis (strain DSM 16069 / JCM 12317 / KCTC 12182 / SW-125)</name>
    <dbReference type="NCBI Taxonomy" id="523791"/>
    <lineage>
        <taxon>Bacteria</taxon>
        <taxon>Pseudomonadati</taxon>
        <taxon>Pseudomonadota</taxon>
        <taxon>Gammaproteobacteria</taxon>
        <taxon>Kangiellales</taxon>
        <taxon>Kangiellaceae</taxon>
        <taxon>Kangiella</taxon>
    </lineage>
</organism>
<evidence type="ECO:0000259" key="5">
    <source>
        <dbReference type="PROSITE" id="PS50930"/>
    </source>
</evidence>
<evidence type="ECO:0000256" key="2">
    <source>
        <dbReference type="PROSITE-ProRule" id="PRU00169"/>
    </source>
</evidence>
<dbReference type="InParanoid" id="C7R6S4"/>
<sequence>MISVLIVDDEQPARQRLRRLLDSHSDLEIVGEAENGQQALDLINSLQPDLIFLDISMPVMNGMQVAKQLNQNDPQPHIIFTTAYDEYALQAFDVDAQDYLLKPIRHERLSKALQKLQRQLTQTKTAYLSIRERETVRRVAVEEILFLHSDQKYTEVHLAKEVLLSSESLKDLEQRFSHDFIRIHRSTLVNRQHLIGIEQDDSGCLALIQDAKTKPEISRRHQPDVRQFLTANSA</sequence>
<evidence type="ECO:0000313" key="7">
    <source>
        <dbReference type="Proteomes" id="UP000001231"/>
    </source>
</evidence>
<keyword evidence="7" id="KW-1185">Reference proteome</keyword>
<dbReference type="FunFam" id="3.40.50.2300:FF:000051">
    <property type="entry name" value="Two-component response regulator yehT"/>
    <property type="match status" value="1"/>
</dbReference>